<gene>
    <name evidence="2" type="ORF">FHU36_002712</name>
</gene>
<keyword evidence="3" id="KW-1185">Reference proteome</keyword>
<keyword evidence="1" id="KW-0233">DNA recombination</keyword>
<dbReference type="Proteomes" id="UP000583800">
    <property type="component" value="Unassembled WGS sequence"/>
</dbReference>
<dbReference type="GO" id="GO:0003677">
    <property type="term" value="F:DNA binding"/>
    <property type="evidence" value="ECO:0007669"/>
    <property type="project" value="InterPro"/>
</dbReference>
<name>A0A7X0EW60_9ACTN</name>
<evidence type="ECO:0000313" key="3">
    <source>
        <dbReference type="Proteomes" id="UP000583800"/>
    </source>
</evidence>
<evidence type="ECO:0000313" key="2">
    <source>
        <dbReference type="EMBL" id="MBB6346203.1"/>
    </source>
</evidence>
<dbReference type="AlphaFoldDB" id="A0A7X0EW60"/>
<dbReference type="InterPro" id="IPR011010">
    <property type="entry name" value="DNA_brk_join_enz"/>
</dbReference>
<dbReference type="GO" id="GO:0006310">
    <property type="term" value="P:DNA recombination"/>
    <property type="evidence" value="ECO:0007669"/>
    <property type="project" value="UniProtKB-KW"/>
</dbReference>
<dbReference type="EMBL" id="JACHJB010000001">
    <property type="protein sequence ID" value="MBB6346203.1"/>
    <property type="molecule type" value="Genomic_DNA"/>
</dbReference>
<accession>A0A7X0EW60</accession>
<protein>
    <submittedName>
        <fullName evidence="2">Integrase</fullName>
    </submittedName>
</protein>
<proteinExistence type="predicted"/>
<comment type="caution">
    <text evidence="2">The sequence shown here is derived from an EMBL/GenBank/DDBJ whole genome shotgun (WGS) entry which is preliminary data.</text>
</comment>
<sequence>MAPDGDRPGGGLDGGGAVAVAVARADHCLSSSAATARDAAREAAGENWHETGLVFTTASGRPVEQSNFRRSFAGACDKAGVSKVHVHATRKTCASLPVALDVHNILLAKNGRIFTGNGFHLREGRSASDRD</sequence>
<evidence type="ECO:0000256" key="1">
    <source>
        <dbReference type="ARBA" id="ARBA00023172"/>
    </source>
</evidence>
<organism evidence="2 3">
    <name type="scientific">Nonomuraea muscovyensis</name>
    <dbReference type="NCBI Taxonomy" id="1124761"/>
    <lineage>
        <taxon>Bacteria</taxon>
        <taxon>Bacillati</taxon>
        <taxon>Actinomycetota</taxon>
        <taxon>Actinomycetes</taxon>
        <taxon>Streptosporangiales</taxon>
        <taxon>Streptosporangiaceae</taxon>
        <taxon>Nonomuraea</taxon>
    </lineage>
</organism>
<dbReference type="SUPFAM" id="SSF56349">
    <property type="entry name" value="DNA breaking-rejoining enzymes"/>
    <property type="match status" value="1"/>
</dbReference>
<dbReference type="GO" id="GO:0015074">
    <property type="term" value="P:DNA integration"/>
    <property type="evidence" value="ECO:0007669"/>
    <property type="project" value="InterPro"/>
</dbReference>
<dbReference type="InterPro" id="IPR013762">
    <property type="entry name" value="Integrase-like_cat_sf"/>
</dbReference>
<dbReference type="Gene3D" id="1.10.443.10">
    <property type="entry name" value="Intergrase catalytic core"/>
    <property type="match status" value="1"/>
</dbReference>
<dbReference type="RefSeq" id="WP_185084038.1">
    <property type="nucleotide sequence ID" value="NZ_JACHJB010000001.1"/>
</dbReference>
<reference evidence="2 3" key="1">
    <citation type="submission" date="2020-08" db="EMBL/GenBank/DDBJ databases">
        <title>Sequencing the genomes of 1000 actinobacteria strains.</title>
        <authorList>
            <person name="Klenk H.-P."/>
        </authorList>
    </citation>
    <scope>NUCLEOTIDE SEQUENCE [LARGE SCALE GENOMIC DNA]</scope>
    <source>
        <strain evidence="2 3">DSM 45913</strain>
    </source>
</reference>